<sequence length="233" mass="26567">MGRHFPNVNRVPAGEPNINDAPRKVYIASRFVGGKLGAWTLGLIADIISSGHYLGSMPSPNYHWCVLVGDYYHQLQATKQDGKHWNWYDNNVKDWTDKWELYEVGETRFNDNAIASAGIEAIQDMDEVYKLVDNNCQKFTLKLLDLICADGRKKVYTSYSRHKLKAGFIPGELLDESKPEEKVEVEVAFVEDGVAHIELLDRAFELMDEKTPTLAEDETVKEIEKEKDAENKE</sequence>
<dbReference type="PROSITE" id="PS51858">
    <property type="entry name" value="PPPDE"/>
    <property type="match status" value="1"/>
</dbReference>
<dbReference type="Proteomes" id="UP001285908">
    <property type="component" value="Unassembled WGS sequence"/>
</dbReference>
<dbReference type="InterPro" id="IPR008580">
    <property type="entry name" value="PPPDE_dom"/>
</dbReference>
<proteinExistence type="predicted"/>
<organism evidence="2 3">
    <name type="scientific">Neurospora hispaniola</name>
    <dbReference type="NCBI Taxonomy" id="588809"/>
    <lineage>
        <taxon>Eukaryota</taxon>
        <taxon>Fungi</taxon>
        <taxon>Dikarya</taxon>
        <taxon>Ascomycota</taxon>
        <taxon>Pezizomycotina</taxon>
        <taxon>Sordariomycetes</taxon>
        <taxon>Sordariomycetidae</taxon>
        <taxon>Sordariales</taxon>
        <taxon>Sordariaceae</taxon>
        <taxon>Neurospora</taxon>
    </lineage>
</organism>
<gene>
    <name evidence="2" type="ORF">B0T23DRAFT_432180</name>
</gene>
<reference evidence="2 3" key="1">
    <citation type="journal article" date="2023" name="Mol. Phylogenet. Evol.">
        <title>Genome-scale phylogeny and comparative genomics of the fungal order Sordariales.</title>
        <authorList>
            <person name="Hensen N."/>
            <person name="Bonometti L."/>
            <person name="Westerberg I."/>
            <person name="Brannstrom I.O."/>
            <person name="Guillou S."/>
            <person name="Cros-Aarteil S."/>
            <person name="Calhoun S."/>
            <person name="Haridas S."/>
            <person name="Kuo A."/>
            <person name="Mondo S."/>
            <person name="Pangilinan J."/>
            <person name="Riley R."/>
            <person name="LaButti K."/>
            <person name="Andreopoulos B."/>
            <person name="Lipzen A."/>
            <person name="Chen C."/>
            <person name="Yan M."/>
            <person name="Daum C."/>
            <person name="Ng V."/>
            <person name="Clum A."/>
            <person name="Steindorff A."/>
            <person name="Ohm R.A."/>
            <person name="Martin F."/>
            <person name="Silar P."/>
            <person name="Natvig D.O."/>
            <person name="Lalanne C."/>
            <person name="Gautier V."/>
            <person name="Ament-Velasquez S.L."/>
            <person name="Kruys A."/>
            <person name="Hutchinson M.I."/>
            <person name="Powell A.J."/>
            <person name="Barry K."/>
            <person name="Miller A.N."/>
            <person name="Grigoriev I.V."/>
            <person name="Debuchy R."/>
            <person name="Gladieux P."/>
            <person name="Hiltunen Thoren M."/>
            <person name="Johannesson H."/>
        </authorList>
    </citation>
    <scope>NUCLEOTIDE SEQUENCE [LARGE SCALE GENOMIC DNA]</scope>
    <source>
        <strain evidence="2 3">FGSC 10403</strain>
    </source>
</reference>
<accession>A0AAJ0MMZ4</accession>
<keyword evidence="3" id="KW-1185">Reference proteome</keyword>
<protein>
    <submittedName>
        <fullName evidence="2">PPPDE putative peptidase domain-containing protein</fullName>
    </submittedName>
</protein>
<dbReference type="EMBL" id="JAULSX010000008">
    <property type="protein sequence ID" value="KAK3486799.1"/>
    <property type="molecule type" value="Genomic_DNA"/>
</dbReference>
<evidence type="ECO:0000313" key="2">
    <source>
        <dbReference type="EMBL" id="KAK3486799.1"/>
    </source>
</evidence>
<dbReference type="AlphaFoldDB" id="A0AAJ0MMZ4"/>
<feature type="domain" description="PPPDE" evidence="1">
    <location>
        <begin position="32"/>
        <end position="177"/>
    </location>
</feature>
<dbReference type="RefSeq" id="XP_062689356.1">
    <property type="nucleotide sequence ID" value="XM_062840358.1"/>
</dbReference>
<dbReference type="GeneID" id="87877980"/>
<evidence type="ECO:0000259" key="1">
    <source>
        <dbReference type="PROSITE" id="PS51858"/>
    </source>
</evidence>
<dbReference type="GO" id="GO:0008233">
    <property type="term" value="F:peptidase activity"/>
    <property type="evidence" value="ECO:0007669"/>
    <property type="project" value="InterPro"/>
</dbReference>
<name>A0AAJ0MMZ4_9PEZI</name>
<comment type="caution">
    <text evidence="2">The sequence shown here is derived from an EMBL/GenBank/DDBJ whole genome shotgun (WGS) entry which is preliminary data.</text>
</comment>
<evidence type="ECO:0000313" key="3">
    <source>
        <dbReference type="Proteomes" id="UP001285908"/>
    </source>
</evidence>
<dbReference type="SMART" id="SM01179">
    <property type="entry name" value="DUF862"/>
    <property type="match status" value="1"/>
</dbReference>